<dbReference type="EMBL" id="CDOL01000230">
    <property type="protein sequence ID" value="CEN53396.1"/>
    <property type="molecule type" value="Genomic_DNA"/>
</dbReference>
<feature type="transmembrane region" description="Helical" evidence="1">
    <location>
        <begin position="76"/>
        <end position="95"/>
    </location>
</feature>
<organism evidence="2 3">
    <name type="scientific">Capnocytophaga canis</name>
    <dbReference type="NCBI Taxonomy" id="1848903"/>
    <lineage>
        <taxon>Bacteria</taxon>
        <taxon>Pseudomonadati</taxon>
        <taxon>Bacteroidota</taxon>
        <taxon>Flavobacteriia</taxon>
        <taxon>Flavobacteriales</taxon>
        <taxon>Flavobacteriaceae</taxon>
        <taxon>Capnocytophaga</taxon>
    </lineage>
</organism>
<keyword evidence="1" id="KW-0812">Transmembrane</keyword>
<proteinExistence type="predicted"/>
<sequence length="98" mass="11301">MANELLERLKENERQQQEDAKKMNPTFGGISKSSLETEFVKQINQIERLSPEERQILLVAKTNASEKHLKSIRMNVLFFVWMFIISAVLGVILVLNAK</sequence>
<evidence type="ECO:0000256" key="1">
    <source>
        <dbReference type="SAM" id="Phobius"/>
    </source>
</evidence>
<keyword evidence="1" id="KW-0472">Membrane</keyword>
<gene>
    <name evidence="2" type="ORF">CCAND93_410019</name>
</gene>
<dbReference type="Proteomes" id="UP000038200">
    <property type="component" value="Unassembled WGS sequence"/>
</dbReference>
<evidence type="ECO:0000313" key="2">
    <source>
        <dbReference type="EMBL" id="CEN53396.1"/>
    </source>
</evidence>
<accession>A0A0B7IND2</accession>
<dbReference type="AlphaFoldDB" id="A0A0B7IND2"/>
<reference evidence="2 3" key="1">
    <citation type="submission" date="2015-01" db="EMBL/GenBank/DDBJ databases">
        <authorList>
            <person name="Xiang T."/>
            <person name="Song Y."/>
            <person name="Huang L."/>
            <person name="Wang B."/>
            <person name="Wu P."/>
        </authorList>
    </citation>
    <scope>NUCLEOTIDE SEQUENCE [LARGE SCALE GENOMIC DNA]</scope>
    <source>
        <strain evidence="2 3">CcD93</strain>
    </source>
</reference>
<name>A0A0B7IND2_9FLAO</name>
<protein>
    <submittedName>
        <fullName evidence="2">Uncharacterized protein</fullName>
    </submittedName>
</protein>
<keyword evidence="1" id="KW-1133">Transmembrane helix</keyword>
<evidence type="ECO:0000313" key="3">
    <source>
        <dbReference type="Proteomes" id="UP000038200"/>
    </source>
</evidence>
<dbReference type="RefSeq" id="WP_042008220.1">
    <property type="nucleotide sequence ID" value="NZ_CDOL01000230.1"/>
</dbReference>